<dbReference type="AlphaFoldDB" id="A0AAU7K165"/>
<organism evidence="1">
    <name type="scientific">Pedobacter sp. KACC 23697</name>
    <dbReference type="NCBI Taxonomy" id="3149230"/>
    <lineage>
        <taxon>Bacteria</taxon>
        <taxon>Pseudomonadati</taxon>
        <taxon>Bacteroidota</taxon>
        <taxon>Sphingobacteriia</taxon>
        <taxon>Sphingobacteriales</taxon>
        <taxon>Sphingobacteriaceae</taxon>
        <taxon>Pedobacter</taxon>
    </lineage>
</organism>
<proteinExistence type="predicted"/>
<dbReference type="EMBL" id="CP157485">
    <property type="protein sequence ID" value="XBO46417.1"/>
    <property type="molecule type" value="Genomic_DNA"/>
</dbReference>
<accession>A0AAU7K165</accession>
<reference evidence="1" key="1">
    <citation type="submission" date="2024-05" db="EMBL/GenBank/DDBJ databases">
        <authorList>
            <person name="Kim S."/>
            <person name="Heo J."/>
            <person name="Choi H."/>
            <person name="Choi Y."/>
            <person name="Kwon S.-W."/>
            <person name="Kim Y."/>
        </authorList>
    </citation>
    <scope>NUCLEOTIDE SEQUENCE</scope>
    <source>
        <strain evidence="1">KACC 23697</strain>
    </source>
</reference>
<dbReference type="RefSeq" id="WP_406823966.1">
    <property type="nucleotide sequence ID" value="NZ_CP157485.1"/>
</dbReference>
<protein>
    <submittedName>
        <fullName evidence="1">Uncharacterized protein</fullName>
    </submittedName>
</protein>
<name>A0AAU7K165_9SPHI</name>
<sequence length="170" mass="18930">MSLRRINSGSRVAFQWQNDYDFVWSETGISPSNVFDAKQILSANPPYQNTVTFARINSGHNFTQAVGGQFNNLLTIKAEDVLFEEGAGSPSIGIANSGAPLFARPARPHTIYNFLIPPQQQYRIAHGSYEQGQVLDIDAITDFVELIFLRDQFNMTVTLNADMSWTVKPG</sequence>
<gene>
    <name evidence="1" type="ORF">ABEG20_14075</name>
</gene>
<evidence type="ECO:0000313" key="1">
    <source>
        <dbReference type="EMBL" id="XBO46417.1"/>
    </source>
</evidence>